<evidence type="ECO:0000313" key="3">
    <source>
        <dbReference type="Proteomes" id="UP001245683"/>
    </source>
</evidence>
<reference evidence="2 3" key="1">
    <citation type="submission" date="2023-08" db="EMBL/GenBank/DDBJ databases">
        <title>Draft genome sequence of Thermococcus waiotapuensis WT1T, a thermophilic sulphur-dependent archaeon from order Thermococcales.</title>
        <authorList>
            <person name="Manners S.H."/>
            <person name="Carere C.R."/>
            <person name="Dhami M.K."/>
            <person name="Dobson R.C.J."/>
            <person name="Stott M.B."/>
        </authorList>
    </citation>
    <scope>NUCLEOTIDE SEQUENCE [LARGE SCALE GENOMIC DNA]</scope>
    <source>
        <strain evidence="2 3">WT1</strain>
    </source>
</reference>
<dbReference type="Proteomes" id="UP001245683">
    <property type="component" value="Unassembled WGS sequence"/>
</dbReference>
<evidence type="ECO:0000256" key="1">
    <source>
        <dbReference type="SAM" id="Phobius"/>
    </source>
</evidence>
<accession>A0AAE4NU69</accession>
<feature type="transmembrane region" description="Helical" evidence="1">
    <location>
        <begin position="7"/>
        <end position="28"/>
    </location>
</feature>
<dbReference type="EMBL" id="JAVDZE010000001">
    <property type="protein sequence ID" value="MDV3103189.1"/>
    <property type="molecule type" value="Genomic_DNA"/>
</dbReference>
<feature type="transmembrane region" description="Helical" evidence="1">
    <location>
        <begin position="129"/>
        <end position="147"/>
    </location>
</feature>
<protein>
    <submittedName>
        <fullName evidence="2">Uncharacterized protein</fullName>
    </submittedName>
</protein>
<comment type="caution">
    <text evidence="2">The sequence shown here is derived from an EMBL/GenBank/DDBJ whole genome shotgun (WGS) entry which is preliminary data.</text>
</comment>
<sequence length="148" mass="16343">MIFIKAKILHIVLLTALISGAFFGFKLYQTEQPLTFTVKYQIFLPPGMKGSGIEERQVAYKEVVLPVAGTYRVSFTGNCTLYIQTAEGLTRNPERISVSNRALRIVILNQTTDVTVRLTPEGSLPSSPIILLLLGGVIGYAFGVFKFE</sequence>
<proteinExistence type="predicted"/>
<keyword evidence="3" id="KW-1185">Reference proteome</keyword>
<keyword evidence="1" id="KW-0472">Membrane</keyword>
<keyword evidence="1" id="KW-0812">Transmembrane</keyword>
<keyword evidence="1" id="KW-1133">Transmembrane helix</keyword>
<organism evidence="2 3">
    <name type="scientific">Thermococcus waiotapuensis</name>
    <dbReference type="NCBI Taxonomy" id="90909"/>
    <lineage>
        <taxon>Archaea</taxon>
        <taxon>Methanobacteriati</taxon>
        <taxon>Methanobacteriota</taxon>
        <taxon>Thermococci</taxon>
        <taxon>Thermococcales</taxon>
        <taxon>Thermococcaceae</taxon>
        <taxon>Thermococcus</taxon>
    </lineage>
</organism>
<evidence type="ECO:0000313" key="2">
    <source>
        <dbReference type="EMBL" id="MDV3103189.1"/>
    </source>
</evidence>
<dbReference type="RefSeq" id="WP_315339639.1">
    <property type="nucleotide sequence ID" value="NZ_JAVDZE010000001.1"/>
</dbReference>
<name>A0AAE4NU69_9EURY</name>
<gene>
    <name evidence="2" type="ORF">RBI02_01315</name>
</gene>
<dbReference type="AlphaFoldDB" id="A0AAE4NU69"/>